<sequence length="130" mass="14471">MGHHGRPRHPQREVLLVLHGALSRHHLQHDPETEAALLHRQPHHPLCGHLRSVRRRLLSPLGERREGQPVHLHPAVPDVLFPRVGGDCSVDLPSHAPFGEVSPLHHDPGHPECGLRSGRPQRPLPVTVVP</sequence>
<evidence type="ECO:0000313" key="2">
    <source>
        <dbReference type="EMBL" id="GBM23848.1"/>
    </source>
</evidence>
<gene>
    <name evidence="2" type="ORF">AVEN_11695_1</name>
    <name evidence="3" type="ORF">AVEN_167554_1</name>
</gene>
<keyword evidence="4" id="KW-1185">Reference proteome</keyword>
<reference evidence="2 4" key="1">
    <citation type="journal article" date="2019" name="Sci. Rep.">
        <title>Orb-weaving spider Araneus ventricosus genome elucidates the spidroin gene catalogue.</title>
        <authorList>
            <person name="Kono N."/>
            <person name="Nakamura H."/>
            <person name="Ohtoshi R."/>
            <person name="Moran D.A.P."/>
            <person name="Shinohara A."/>
            <person name="Yoshida Y."/>
            <person name="Fujiwara M."/>
            <person name="Mori M."/>
            <person name="Tomita M."/>
            <person name="Arakawa K."/>
        </authorList>
    </citation>
    <scope>NUCLEOTIDE SEQUENCE [LARGE SCALE GENOMIC DNA]</scope>
</reference>
<dbReference type="Proteomes" id="UP000499080">
    <property type="component" value="Unassembled WGS sequence"/>
</dbReference>
<dbReference type="EMBL" id="BGPR01091637">
    <property type="protein sequence ID" value="GBM24151.1"/>
    <property type="molecule type" value="Genomic_DNA"/>
</dbReference>
<dbReference type="AlphaFoldDB" id="A0A4Y2E743"/>
<evidence type="ECO:0000256" key="1">
    <source>
        <dbReference type="SAM" id="MobiDB-lite"/>
    </source>
</evidence>
<proteinExistence type="predicted"/>
<evidence type="ECO:0000313" key="3">
    <source>
        <dbReference type="EMBL" id="GBM24151.1"/>
    </source>
</evidence>
<evidence type="ECO:0000313" key="4">
    <source>
        <dbReference type="Proteomes" id="UP000499080"/>
    </source>
</evidence>
<organism evidence="2 4">
    <name type="scientific">Araneus ventricosus</name>
    <name type="common">Orbweaver spider</name>
    <name type="synonym">Epeira ventricosa</name>
    <dbReference type="NCBI Taxonomy" id="182803"/>
    <lineage>
        <taxon>Eukaryota</taxon>
        <taxon>Metazoa</taxon>
        <taxon>Ecdysozoa</taxon>
        <taxon>Arthropoda</taxon>
        <taxon>Chelicerata</taxon>
        <taxon>Arachnida</taxon>
        <taxon>Araneae</taxon>
        <taxon>Araneomorphae</taxon>
        <taxon>Entelegynae</taxon>
        <taxon>Araneoidea</taxon>
        <taxon>Araneidae</taxon>
        <taxon>Araneus</taxon>
    </lineage>
</organism>
<accession>A0A4Y2E743</accession>
<name>A0A4Y2E743_ARAVE</name>
<protein>
    <submittedName>
        <fullName evidence="2">Uncharacterized protein</fullName>
    </submittedName>
</protein>
<feature type="region of interest" description="Disordered" evidence="1">
    <location>
        <begin position="95"/>
        <end position="130"/>
    </location>
</feature>
<comment type="caution">
    <text evidence="2">The sequence shown here is derived from an EMBL/GenBank/DDBJ whole genome shotgun (WGS) entry which is preliminary data.</text>
</comment>
<dbReference type="EMBL" id="BGPR01091564">
    <property type="protein sequence ID" value="GBM23848.1"/>
    <property type="molecule type" value="Genomic_DNA"/>
</dbReference>